<evidence type="ECO:0000256" key="5">
    <source>
        <dbReference type="ARBA" id="ARBA00023136"/>
    </source>
</evidence>
<sequence length="246" mass="27554">MTTNTEAESLQGISKWALSWEPRAKLIAAVLYIFGVISLSSPIMITIAYLITFIAVFLMGISITLLLKRYLIILPFLLLMTLPLVFGQGSAFSVDHLSFAIVIFLKAFTSMTVITIILDTQSLEQFMTSLSHLKVPPVLITVLMLSYRYVFLFLDDIQKMQTAAKSRFFKGGIGLSQLKIYGQLTGCLLRKSLDRSDKVYEAMASRCFNGQLQFSSPKLITKLDLTKTISVIFIISVLIGFESIYM</sequence>
<feature type="transmembrane region" description="Helical" evidence="6">
    <location>
        <begin position="26"/>
        <end position="58"/>
    </location>
</feature>
<dbReference type="GO" id="GO:0043190">
    <property type="term" value="C:ATP-binding cassette (ABC) transporter complex"/>
    <property type="evidence" value="ECO:0007669"/>
    <property type="project" value="InterPro"/>
</dbReference>
<evidence type="ECO:0000313" key="8">
    <source>
        <dbReference type="Proteomes" id="UP000018890"/>
    </source>
</evidence>
<evidence type="ECO:0008006" key="9">
    <source>
        <dbReference type="Google" id="ProtNLM"/>
    </source>
</evidence>
<dbReference type="InterPro" id="IPR003339">
    <property type="entry name" value="ABC/ECF_trnsptr_transmembrane"/>
</dbReference>
<dbReference type="Proteomes" id="UP000018890">
    <property type="component" value="Unassembled WGS sequence"/>
</dbReference>
<evidence type="ECO:0000256" key="3">
    <source>
        <dbReference type="ARBA" id="ARBA00022692"/>
    </source>
</evidence>
<keyword evidence="2" id="KW-1003">Cell membrane</keyword>
<proteinExistence type="predicted"/>
<protein>
    <recommendedName>
        <fullName evidence="9">Transmembrane component NikQ of energizing module of nickel ECF transporter</fullName>
    </recommendedName>
</protein>
<comment type="caution">
    <text evidence="7">The sequence shown here is derived from an EMBL/GenBank/DDBJ whole genome shotgun (WGS) entry which is preliminary data.</text>
</comment>
<evidence type="ECO:0000313" key="7">
    <source>
        <dbReference type="EMBL" id="GAE24894.1"/>
    </source>
</evidence>
<dbReference type="CDD" id="cd16914">
    <property type="entry name" value="EcfT"/>
    <property type="match status" value="1"/>
</dbReference>
<evidence type="ECO:0000256" key="1">
    <source>
        <dbReference type="ARBA" id="ARBA00004651"/>
    </source>
</evidence>
<dbReference type="PANTHER" id="PTHR34857">
    <property type="entry name" value="SLL0384 PROTEIN"/>
    <property type="match status" value="1"/>
</dbReference>
<gene>
    <name evidence="7" type="ORF">JCM9140_857</name>
</gene>
<feature type="transmembrane region" description="Helical" evidence="6">
    <location>
        <begin position="97"/>
        <end position="118"/>
    </location>
</feature>
<dbReference type="NCBIfam" id="TIGR02454">
    <property type="entry name" value="ECF_T_CbiQ"/>
    <property type="match status" value="1"/>
</dbReference>
<dbReference type="STRING" id="1236970.JCM9140_857"/>
<organism evidence="7 8">
    <name type="scientific">Halalkalibacter wakoensis JCM 9140</name>
    <dbReference type="NCBI Taxonomy" id="1236970"/>
    <lineage>
        <taxon>Bacteria</taxon>
        <taxon>Bacillati</taxon>
        <taxon>Bacillota</taxon>
        <taxon>Bacilli</taxon>
        <taxon>Bacillales</taxon>
        <taxon>Bacillaceae</taxon>
        <taxon>Halalkalibacter</taxon>
    </lineage>
</organism>
<dbReference type="GO" id="GO:0006824">
    <property type="term" value="P:cobalt ion transport"/>
    <property type="evidence" value="ECO:0007669"/>
    <property type="project" value="InterPro"/>
</dbReference>
<accession>W4Q0I3</accession>
<keyword evidence="8" id="KW-1185">Reference proteome</keyword>
<keyword evidence="4 6" id="KW-1133">Transmembrane helix</keyword>
<dbReference type="PANTHER" id="PTHR34857:SF2">
    <property type="entry name" value="SLL0384 PROTEIN"/>
    <property type="match status" value="1"/>
</dbReference>
<keyword evidence="3 6" id="KW-0812">Transmembrane</keyword>
<dbReference type="InterPro" id="IPR012809">
    <property type="entry name" value="ECF_CbiQ"/>
</dbReference>
<comment type="subcellular location">
    <subcellularLocation>
        <location evidence="1">Cell membrane</location>
        <topology evidence="1">Multi-pass membrane protein</topology>
    </subcellularLocation>
</comment>
<evidence type="ECO:0000256" key="2">
    <source>
        <dbReference type="ARBA" id="ARBA00022475"/>
    </source>
</evidence>
<dbReference type="AlphaFoldDB" id="W4Q0I3"/>
<feature type="transmembrane region" description="Helical" evidence="6">
    <location>
        <begin position="130"/>
        <end position="150"/>
    </location>
</feature>
<keyword evidence="5 6" id="KW-0472">Membrane</keyword>
<evidence type="ECO:0000256" key="6">
    <source>
        <dbReference type="SAM" id="Phobius"/>
    </source>
</evidence>
<name>W4Q0I3_9BACI</name>
<feature type="transmembrane region" description="Helical" evidence="6">
    <location>
        <begin position="225"/>
        <end position="245"/>
    </location>
</feature>
<evidence type="ECO:0000256" key="4">
    <source>
        <dbReference type="ARBA" id="ARBA00022989"/>
    </source>
</evidence>
<dbReference type="InterPro" id="IPR051611">
    <property type="entry name" value="ECF_transporter_component"/>
</dbReference>
<reference evidence="7" key="1">
    <citation type="journal article" date="2014" name="Genome Announc.">
        <title>Draft Genome Sequences of Three Alkaliphilic Bacillus Strains, Bacillus wakoensis JCM 9140T, Bacillus akibai JCM 9157T, and Bacillus hemicellulosilyticus JCM 9152T.</title>
        <authorList>
            <person name="Yuki M."/>
            <person name="Oshima K."/>
            <person name="Suda W."/>
            <person name="Oshida Y."/>
            <person name="Kitamura K."/>
            <person name="Iida T."/>
            <person name="Hattori M."/>
            <person name="Ohkuma M."/>
        </authorList>
    </citation>
    <scope>NUCLEOTIDE SEQUENCE [LARGE SCALE GENOMIC DNA]</scope>
    <source>
        <strain evidence="7">JCM 9140</strain>
    </source>
</reference>
<dbReference type="OrthoDB" id="8585740at2"/>
<dbReference type="RefSeq" id="WP_034742556.1">
    <property type="nucleotide sequence ID" value="NZ_BAUT01000005.1"/>
</dbReference>
<dbReference type="Pfam" id="PF02361">
    <property type="entry name" value="CbiQ"/>
    <property type="match status" value="1"/>
</dbReference>
<dbReference type="EMBL" id="BAUT01000005">
    <property type="protein sequence ID" value="GAE24894.1"/>
    <property type="molecule type" value="Genomic_DNA"/>
</dbReference>
<feature type="transmembrane region" description="Helical" evidence="6">
    <location>
        <begin position="70"/>
        <end position="91"/>
    </location>
</feature>